<dbReference type="Pfam" id="PF00496">
    <property type="entry name" value="SBP_bac_5"/>
    <property type="match status" value="1"/>
</dbReference>
<dbReference type="GO" id="GO:0043190">
    <property type="term" value="C:ATP-binding cassette (ABC) transporter complex"/>
    <property type="evidence" value="ECO:0007669"/>
    <property type="project" value="InterPro"/>
</dbReference>
<keyword evidence="4 5" id="KW-0732">Signal</keyword>
<comment type="caution">
    <text evidence="7">The sequence shown here is derived from an EMBL/GenBank/DDBJ whole genome shotgun (WGS) entry which is preliminary data.</text>
</comment>
<evidence type="ECO:0000313" key="7">
    <source>
        <dbReference type="EMBL" id="MBI4923640.1"/>
    </source>
</evidence>
<feature type="chain" id="PRO_5037625625" evidence="5">
    <location>
        <begin position="29"/>
        <end position="542"/>
    </location>
</feature>
<dbReference type="PANTHER" id="PTHR30290:SF10">
    <property type="entry name" value="PERIPLASMIC OLIGOPEPTIDE-BINDING PROTEIN-RELATED"/>
    <property type="match status" value="1"/>
</dbReference>
<dbReference type="PANTHER" id="PTHR30290">
    <property type="entry name" value="PERIPLASMIC BINDING COMPONENT OF ABC TRANSPORTER"/>
    <property type="match status" value="1"/>
</dbReference>
<dbReference type="InterPro" id="IPR039424">
    <property type="entry name" value="SBP_5"/>
</dbReference>
<dbReference type="InterPro" id="IPR030678">
    <property type="entry name" value="Peptide/Ni-bd"/>
</dbReference>
<dbReference type="GO" id="GO:0030288">
    <property type="term" value="C:outer membrane-bounded periplasmic space"/>
    <property type="evidence" value="ECO:0007669"/>
    <property type="project" value="TreeGrafter"/>
</dbReference>
<accession>A0A933L5V8</accession>
<gene>
    <name evidence="7" type="ORF">HY834_18015</name>
</gene>
<evidence type="ECO:0000256" key="3">
    <source>
        <dbReference type="ARBA" id="ARBA00022448"/>
    </source>
</evidence>
<protein>
    <submittedName>
        <fullName evidence="7">Peptide ABC transporter substrate-binding protein</fullName>
    </submittedName>
</protein>
<dbReference type="SUPFAM" id="SSF53850">
    <property type="entry name" value="Periplasmic binding protein-like II"/>
    <property type="match status" value="1"/>
</dbReference>
<dbReference type="FunFam" id="3.90.76.10:FF:000001">
    <property type="entry name" value="Oligopeptide ABC transporter substrate-binding protein"/>
    <property type="match status" value="1"/>
</dbReference>
<organism evidence="7 8">
    <name type="scientific">Devosia nanyangense</name>
    <dbReference type="NCBI Taxonomy" id="1228055"/>
    <lineage>
        <taxon>Bacteria</taxon>
        <taxon>Pseudomonadati</taxon>
        <taxon>Pseudomonadota</taxon>
        <taxon>Alphaproteobacteria</taxon>
        <taxon>Hyphomicrobiales</taxon>
        <taxon>Devosiaceae</taxon>
        <taxon>Devosia</taxon>
    </lineage>
</organism>
<dbReference type="GO" id="GO:1904680">
    <property type="term" value="F:peptide transmembrane transporter activity"/>
    <property type="evidence" value="ECO:0007669"/>
    <property type="project" value="TreeGrafter"/>
</dbReference>
<dbReference type="Proteomes" id="UP000782610">
    <property type="component" value="Unassembled WGS sequence"/>
</dbReference>
<evidence type="ECO:0000256" key="2">
    <source>
        <dbReference type="ARBA" id="ARBA00005695"/>
    </source>
</evidence>
<evidence type="ECO:0000313" key="8">
    <source>
        <dbReference type="Proteomes" id="UP000782610"/>
    </source>
</evidence>
<evidence type="ECO:0000259" key="6">
    <source>
        <dbReference type="Pfam" id="PF00496"/>
    </source>
</evidence>
<dbReference type="Gene3D" id="3.90.76.10">
    <property type="entry name" value="Dipeptide-binding Protein, Domain 1"/>
    <property type="match status" value="1"/>
</dbReference>
<keyword evidence="3" id="KW-0813">Transport</keyword>
<dbReference type="PIRSF" id="PIRSF002741">
    <property type="entry name" value="MppA"/>
    <property type="match status" value="1"/>
</dbReference>
<dbReference type="Gene3D" id="3.10.105.10">
    <property type="entry name" value="Dipeptide-binding Protein, Domain 3"/>
    <property type="match status" value="1"/>
</dbReference>
<feature type="domain" description="Solute-binding protein family 5" evidence="6">
    <location>
        <begin position="83"/>
        <end position="466"/>
    </location>
</feature>
<dbReference type="InterPro" id="IPR000914">
    <property type="entry name" value="SBP_5_dom"/>
</dbReference>
<sequence length="542" mass="59682">MKLQAILTAARIGVALLATTALTAPVFAAEVPAGTKLATDQVFKYRVLDNIRALDPQLAEDVDTAYVVSQLFEGLYNEDALGNPVPGAAESYDVNADNTVYTFHLRDAKWSNGDPVTAGDFVYGWQRAVDPATASTYAYYLGLVNVVNSDDIVAGKLPVTDLGVKAIDDKTLEVTLKASTPWFVKTLAHSTLFAAPKATIDKFGADWTKPENIVGNGSYILAENSPGERVVLKRNPNYWDDAKTVINEVQFLTINDENQGLTRWRAGEVDQTDVPAGQYPALKAELPGETYSVPQFCTYYFSVNMTATAPDALKSKQVRQALNLAIDRDVIVNNVLQGGQTPAYSFTNPHTAGFEMPTIPAASMSQADRDAKAKELMTAAGYGPDHPLALAYIYNTSEAHKKIATVVGQMWKEKLGVDLSLQDMEFAILSDMRHEQNYQLARNAWCGDYNEASTFLSLHDSKSEQNDSGWANADVDKLLADAKVSANPNEQYKKVEEIAAEEVPIMPVYFYAKVFMQKSNVKGWPFNNVEQIWYAKDLYKVE</sequence>
<evidence type="ECO:0000256" key="1">
    <source>
        <dbReference type="ARBA" id="ARBA00004418"/>
    </source>
</evidence>
<dbReference type="EMBL" id="JACRAF010000059">
    <property type="protein sequence ID" value="MBI4923640.1"/>
    <property type="molecule type" value="Genomic_DNA"/>
</dbReference>
<reference evidence="7" key="1">
    <citation type="submission" date="2020-07" db="EMBL/GenBank/DDBJ databases">
        <title>Huge and variable diversity of episymbiotic CPR bacteria and DPANN archaea in groundwater ecosystems.</title>
        <authorList>
            <person name="He C.Y."/>
            <person name="Keren R."/>
            <person name="Whittaker M."/>
            <person name="Farag I.F."/>
            <person name="Doudna J."/>
            <person name="Cate J.H.D."/>
            <person name="Banfield J.F."/>
        </authorList>
    </citation>
    <scope>NUCLEOTIDE SEQUENCE</scope>
    <source>
        <strain evidence="7">NC_groundwater_1586_Pr3_B-0.1um_66_15</strain>
    </source>
</reference>
<evidence type="ECO:0000256" key="5">
    <source>
        <dbReference type="SAM" id="SignalP"/>
    </source>
</evidence>
<dbReference type="GO" id="GO:0015833">
    <property type="term" value="P:peptide transport"/>
    <property type="evidence" value="ECO:0007669"/>
    <property type="project" value="TreeGrafter"/>
</dbReference>
<proteinExistence type="inferred from homology"/>
<comment type="subcellular location">
    <subcellularLocation>
        <location evidence="1">Periplasm</location>
    </subcellularLocation>
</comment>
<dbReference type="Gene3D" id="3.40.190.10">
    <property type="entry name" value="Periplasmic binding protein-like II"/>
    <property type="match status" value="1"/>
</dbReference>
<dbReference type="CDD" id="cd08504">
    <property type="entry name" value="PBP2_OppA"/>
    <property type="match status" value="1"/>
</dbReference>
<feature type="signal peptide" evidence="5">
    <location>
        <begin position="1"/>
        <end position="28"/>
    </location>
</feature>
<comment type="similarity">
    <text evidence="2">Belongs to the bacterial solute-binding protein 5 family.</text>
</comment>
<dbReference type="AlphaFoldDB" id="A0A933L5V8"/>
<evidence type="ECO:0000256" key="4">
    <source>
        <dbReference type="ARBA" id="ARBA00022729"/>
    </source>
</evidence>
<name>A0A933L5V8_9HYPH</name>